<evidence type="ECO:0000256" key="1">
    <source>
        <dbReference type="SAM" id="Phobius"/>
    </source>
</evidence>
<dbReference type="Pfam" id="PF07589">
    <property type="entry name" value="PEP-CTERM"/>
    <property type="match status" value="1"/>
</dbReference>
<gene>
    <name evidence="3" type="ORF">EOE66_04455</name>
</gene>
<evidence type="ECO:0000313" key="4">
    <source>
        <dbReference type="Proteomes" id="UP000285575"/>
    </source>
</evidence>
<reference evidence="3 4" key="1">
    <citation type="submission" date="2019-01" db="EMBL/GenBank/DDBJ databases">
        <authorList>
            <person name="Chen W.-M."/>
        </authorList>
    </citation>
    <scope>NUCLEOTIDE SEQUENCE [LARGE SCALE GENOMIC DNA]</scope>
    <source>
        <strain evidence="3 4">KYPY4</strain>
    </source>
</reference>
<keyword evidence="1" id="KW-0812">Transmembrane</keyword>
<dbReference type="InterPro" id="IPR013424">
    <property type="entry name" value="Ice-binding_C"/>
</dbReference>
<comment type="caution">
    <text evidence="3">The sequence shown here is derived from an EMBL/GenBank/DDBJ whole genome shotgun (WGS) entry which is preliminary data.</text>
</comment>
<dbReference type="NCBIfam" id="TIGR02595">
    <property type="entry name" value="PEP_CTERM"/>
    <property type="match status" value="1"/>
</dbReference>
<dbReference type="EMBL" id="SACR01000001">
    <property type="protein sequence ID" value="RVU49808.1"/>
    <property type="molecule type" value="Genomic_DNA"/>
</dbReference>
<accession>A0A437RSS2</accession>
<proteinExistence type="predicted"/>
<evidence type="ECO:0000259" key="2">
    <source>
        <dbReference type="Pfam" id="PF07589"/>
    </source>
</evidence>
<keyword evidence="1" id="KW-0472">Membrane</keyword>
<dbReference type="AlphaFoldDB" id="A0A437RSS2"/>
<protein>
    <submittedName>
        <fullName evidence="3">PEP-CTERM sorting domain-containing protein</fullName>
    </submittedName>
</protein>
<organism evidence="3 4">
    <name type="scientific">Rubrivivax rivuli</name>
    <dbReference type="NCBI Taxonomy" id="1862385"/>
    <lineage>
        <taxon>Bacteria</taxon>
        <taxon>Pseudomonadati</taxon>
        <taxon>Pseudomonadota</taxon>
        <taxon>Betaproteobacteria</taxon>
        <taxon>Burkholderiales</taxon>
        <taxon>Sphaerotilaceae</taxon>
        <taxon>Rubrivivax</taxon>
    </lineage>
</organism>
<name>A0A437RSS2_9BURK</name>
<feature type="domain" description="Ice-binding protein C-terminal" evidence="2">
    <location>
        <begin position="243"/>
        <end position="265"/>
    </location>
</feature>
<keyword evidence="1" id="KW-1133">Transmembrane helix</keyword>
<feature type="transmembrane region" description="Helical" evidence="1">
    <location>
        <begin position="52"/>
        <end position="72"/>
    </location>
</feature>
<keyword evidence="4" id="KW-1185">Reference proteome</keyword>
<evidence type="ECO:0000313" key="3">
    <source>
        <dbReference type="EMBL" id="RVU49808.1"/>
    </source>
</evidence>
<dbReference type="Proteomes" id="UP000285575">
    <property type="component" value="Unassembled WGS sequence"/>
</dbReference>
<sequence>MIDAKWLIKNRFFCLAHALQMSWYPAAIAGKLRKMPKHHGSTNLEGHAMKSVFAIGAVAAAVLLGAASSALASPSLSFSIDGGANWTTVPDGGAGDANALPHAVTFVGSLGNFVLNVTTGTGNLFSPINLMDLNSINASTTAGGSLIIRFSDTGFSDLGNIWGQWGGTVSGSASVTASAYVGTSNTLFEQSVLLGTLGPVTSGSFSNNFSQLAPLSGTYSLTQVITITATGPSNYSGDFELVIPEPGTLALAGIALLGLGALRRRST</sequence>